<dbReference type="EMBL" id="JBHSPA010000130">
    <property type="protein sequence ID" value="MFC5835480.1"/>
    <property type="molecule type" value="Genomic_DNA"/>
</dbReference>
<accession>A0ABW1DEP9</accession>
<evidence type="ECO:0000313" key="1">
    <source>
        <dbReference type="EMBL" id="MFC5835480.1"/>
    </source>
</evidence>
<dbReference type="RefSeq" id="WP_379524897.1">
    <property type="nucleotide sequence ID" value="NZ_JBHSPA010000130.1"/>
</dbReference>
<organism evidence="1 2">
    <name type="scientific">Nonomuraea insulae</name>
    <dbReference type="NCBI Taxonomy" id="1616787"/>
    <lineage>
        <taxon>Bacteria</taxon>
        <taxon>Bacillati</taxon>
        <taxon>Actinomycetota</taxon>
        <taxon>Actinomycetes</taxon>
        <taxon>Streptosporangiales</taxon>
        <taxon>Streptosporangiaceae</taxon>
        <taxon>Nonomuraea</taxon>
    </lineage>
</organism>
<proteinExistence type="predicted"/>
<dbReference type="Proteomes" id="UP001596058">
    <property type="component" value="Unassembled WGS sequence"/>
</dbReference>
<sequence>MSVYRGTGRLAVATYAFKQDDLMVRNWGPEKDPWLLNSVYARYTVQPRGQLPGRSPWFADFRALQTP</sequence>
<gene>
    <name evidence="1" type="ORF">ACFPZ3_67665</name>
</gene>
<keyword evidence="2" id="KW-1185">Reference proteome</keyword>
<comment type="caution">
    <text evidence="1">The sequence shown here is derived from an EMBL/GenBank/DDBJ whole genome shotgun (WGS) entry which is preliminary data.</text>
</comment>
<evidence type="ECO:0000313" key="2">
    <source>
        <dbReference type="Proteomes" id="UP001596058"/>
    </source>
</evidence>
<name>A0ABW1DEP9_9ACTN</name>
<reference evidence="2" key="1">
    <citation type="journal article" date="2019" name="Int. J. Syst. Evol. Microbiol.">
        <title>The Global Catalogue of Microorganisms (GCM) 10K type strain sequencing project: providing services to taxonomists for standard genome sequencing and annotation.</title>
        <authorList>
            <consortium name="The Broad Institute Genomics Platform"/>
            <consortium name="The Broad Institute Genome Sequencing Center for Infectious Disease"/>
            <person name="Wu L."/>
            <person name="Ma J."/>
        </authorList>
    </citation>
    <scope>NUCLEOTIDE SEQUENCE [LARGE SCALE GENOMIC DNA]</scope>
    <source>
        <strain evidence="2">CCUG 53903</strain>
    </source>
</reference>
<protein>
    <submittedName>
        <fullName evidence="1">Uncharacterized protein</fullName>
    </submittedName>
</protein>